<gene>
    <name evidence="1" type="ORF">X975_01849</name>
</gene>
<keyword evidence="2" id="KW-1185">Reference proteome</keyword>
<sequence>MLRFTVFSTKDCCFIKNNSTIRKFIQKTMCEKKELIRRTWKQYGDAQGTTPHVFHDLTICSPFSQNKPGQYTMEEWTHGKLELGIHYFCVRIAVFTLLSLQCLES</sequence>
<evidence type="ECO:0000313" key="2">
    <source>
        <dbReference type="Proteomes" id="UP000054359"/>
    </source>
</evidence>
<name>A0A087U0U6_STEMI</name>
<reference evidence="1 2" key="1">
    <citation type="submission" date="2013-11" db="EMBL/GenBank/DDBJ databases">
        <title>Genome sequencing of Stegodyphus mimosarum.</title>
        <authorList>
            <person name="Bechsgaard J."/>
        </authorList>
    </citation>
    <scope>NUCLEOTIDE SEQUENCE [LARGE SCALE GENOMIC DNA]</scope>
</reference>
<dbReference type="Proteomes" id="UP000054359">
    <property type="component" value="Unassembled WGS sequence"/>
</dbReference>
<feature type="non-terminal residue" evidence="1">
    <location>
        <position position="105"/>
    </location>
</feature>
<dbReference type="EMBL" id="KK117622">
    <property type="protein sequence ID" value="KFM70985.1"/>
    <property type="molecule type" value="Genomic_DNA"/>
</dbReference>
<accession>A0A087U0U6</accession>
<organism evidence="1 2">
    <name type="scientific">Stegodyphus mimosarum</name>
    <name type="common">African social velvet spider</name>
    <dbReference type="NCBI Taxonomy" id="407821"/>
    <lineage>
        <taxon>Eukaryota</taxon>
        <taxon>Metazoa</taxon>
        <taxon>Ecdysozoa</taxon>
        <taxon>Arthropoda</taxon>
        <taxon>Chelicerata</taxon>
        <taxon>Arachnida</taxon>
        <taxon>Araneae</taxon>
        <taxon>Araneomorphae</taxon>
        <taxon>Entelegynae</taxon>
        <taxon>Eresoidea</taxon>
        <taxon>Eresidae</taxon>
        <taxon>Stegodyphus</taxon>
    </lineage>
</organism>
<proteinExistence type="predicted"/>
<evidence type="ECO:0000313" key="1">
    <source>
        <dbReference type="EMBL" id="KFM70985.1"/>
    </source>
</evidence>
<protein>
    <submittedName>
        <fullName evidence="1">Uncharacterized protein</fullName>
    </submittedName>
</protein>
<dbReference type="AlphaFoldDB" id="A0A087U0U6"/>